<gene>
    <name evidence="9" type="ORF">F1D05_22310</name>
</gene>
<dbReference type="InterPro" id="IPR036259">
    <property type="entry name" value="MFS_trans_sf"/>
</dbReference>
<keyword evidence="5 7" id="KW-1133">Transmembrane helix</keyword>
<evidence type="ECO:0000313" key="10">
    <source>
        <dbReference type="Proteomes" id="UP000515563"/>
    </source>
</evidence>
<dbReference type="Pfam" id="PF07690">
    <property type="entry name" value="MFS_1"/>
    <property type="match status" value="1"/>
</dbReference>
<feature type="transmembrane region" description="Helical" evidence="7">
    <location>
        <begin position="382"/>
        <end position="402"/>
    </location>
</feature>
<dbReference type="RefSeq" id="WP_185442146.1">
    <property type="nucleotide sequence ID" value="NZ_CP043661.1"/>
</dbReference>
<feature type="transmembrane region" description="Helical" evidence="7">
    <location>
        <begin position="287"/>
        <end position="305"/>
    </location>
</feature>
<feature type="transmembrane region" description="Helical" evidence="7">
    <location>
        <begin position="107"/>
        <end position="124"/>
    </location>
</feature>
<protein>
    <submittedName>
        <fullName evidence="9">MFS transporter</fullName>
    </submittedName>
</protein>
<feature type="domain" description="Major facilitator superfamily (MFS) profile" evidence="8">
    <location>
        <begin position="19"/>
        <end position="404"/>
    </location>
</feature>
<evidence type="ECO:0000256" key="5">
    <source>
        <dbReference type="ARBA" id="ARBA00022989"/>
    </source>
</evidence>
<comment type="subcellular location">
    <subcellularLocation>
        <location evidence="1">Cell membrane</location>
        <topology evidence="1">Multi-pass membrane protein</topology>
    </subcellularLocation>
</comment>
<name>A0A7G6X1M5_9ACTN</name>
<feature type="transmembrane region" description="Helical" evidence="7">
    <location>
        <begin position="311"/>
        <end position="330"/>
    </location>
</feature>
<dbReference type="AlphaFoldDB" id="A0A7G6X1M5"/>
<feature type="transmembrane region" description="Helical" evidence="7">
    <location>
        <begin position="144"/>
        <end position="168"/>
    </location>
</feature>
<feature type="transmembrane region" description="Helical" evidence="7">
    <location>
        <begin position="220"/>
        <end position="244"/>
    </location>
</feature>
<dbReference type="PANTHER" id="PTHR23517:SF2">
    <property type="entry name" value="MULTIDRUG RESISTANCE PROTEIN MDTH"/>
    <property type="match status" value="1"/>
</dbReference>
<evidence type="ECO:0000259" key="8">
    <source>
        <dbReference type="PROSITE" id="PS50850"/>
    </source>
</evidence>
<sequence length="425" mass="44003">MTADSPPGRFSRLLPPPGLARRLCLQSALYAVGSGVFLSGNAVFFTQIVGLSAAQVGVGISIAGVVAFIASVPVGSLADRLGPLRTWLLAALAEGCVYLAYPWARGLAAFLAIVVVLALVESAGNSGRGAYTLDVLERGTRVKVLAYVRSALNIGFTVGALLGGLALATGSRRAIMAVPLAAGVMMLVNGLLISRLPEPEQHEQTGPRPSRLAALRDRPFLAMSVFNGLVGSHGVLLTVVFPLWLVERTNAPHVLLAWLFALNTVLAVALQVWAARGAETVAGAVRACRIAAVFMAVGCVAVMFTAGTTRLVTILLLVVAYSGITFGELFQSGGSWGLVSELSPAGQRAQYQGAFRLGNQLQSMLGPAAFTALAVAWNPIGWLLIAVLIVLAALALGPAAMATARVRSTELSAAGRADRGARSGS</sequence>
<dbReference type="EMBL" id="CP043661">
    <property type="protein sequence ID" value="QNE20140.1"/>
    <property type="molecule type" value="Genomic_DNA"/>
</dbReference>
<feature type="transmembrane region" description="Helical" evidence="7">
    <location>
        <begin position="56"/>
        <end position="77"/>
    </location>
</feature>
<keyword evidence="3" id="KW-1003">Cell membrane</keyword>
<keyword evidence="10" id="KW-1185">Reference proteome</keyword>
<reference evidence="9 10" key="2">
    <citation type="journal article" date="2020" name="Microbiol. Resour. Announc.">
        <title>Antarctic desert soil bacteria exhibit high novel natural product potential, evaluated through long-read genome sequencing and comparative genomics.</title>
        <authorList>
            <person name="Benaud N."/>
            <person name="Edwards R.J."/>
            <person name="Amos T.G."/>
            <person name="D'Agostino P.M."/>
            <person name="Gutierrez-Chavez C."/>
            <person name="Montgomery K."/>
            <person name="Nicetic I."/>
            <person name="Ferrari B.C."/>
        </authorList>
    </citation>
    <scope>NUCLEOTIDE SEQUENCE [LARGE SCALE GENOMIC DNA]</scope>
    <source>
        <strain evidence="9 10">SPB151</strain>
    </source>
</reference>
<evidence type="ECO:0000256" key="1">
    <source>
        <dbReference type="ARBA" id="ARBA00004651"/>
    </source>
</evidence>
<dbReference type="Gene3D" id="1.20.1250.20">
    <property type="entry name" value="MFS general substrate transporter like domains"/>
    <property type="match status" value="1"/>
</dbReference>
<accession>A0A7G6X1M5</accession>
<evidence type="ECO:0000256" key="4">
    <source>
        <dbReference type="ARBA" id="ARBA00022692"/>
    </source>
</evidence>
<dbReference type="GO" id="GO:0022857">
    <property type="term" value="F:transmembrane transporter activity"/>
    <property type="evidence" value="ECO:0007669"/>
    <property type="project" value="InterPro"/>
</dbReference>
<evidence type="ECO:0000256" key="2">
    <source>
        <dbReference type="ARBA" id="ARBA00022448"/>
    </source>
</evidence>
<dbReference type="Proteomes" id="UP000515563">
    <property type="component" value="Chromosome"/>
</dbReference>
<dbReference type="InterPro" id="IPR020846">
    <property type="entry name" value="MFS_dom"/>
</dbReference>
<dbReference type="SUPFAM" id="SSF103473">
    <property type="entry name" value="MFS general substrate transporter"/>
    <property type="match status" value="1"/>
</dbReference>
<evidence type="ECO:0000256" key="3">
    <source>
        <dbReference type="ARBA" id="ARBA00022475"/>
    </source>
</evidence>
<dbReference type="KEGG" id="kqi:F1D05_22310"/>
<keyword evidence="2" id="KW-0813">Transport</keyword>
<organism evidence="9 10">
    <name type="scientific">Kribbella qitaiheensis</name>
    <dbReference type="NCBI Taxonomy" id="1544730"/>
    <lineage>
        <taxon>Bacteria</taxon>
        <taxon>Bacillati</taxon>
        <taxon>Actinomycetota</taxon>
        <taxon>Actinomycetes</taxon>
        <taxon>Propionibacteriales</taxon>
        <taxon>Kribbellaceae</taxon>
        <taxon>Kribbella</taxon>
    </lineage>
</organism>
<feature type="transmembrane region" description="Helical" evidence="7">
    <location>
        <begin position="174"/>
        <end position="193"/>
    </location>
</feature>
<evidence type="ECO:0000313" key="9">
    <source>
        <dbReference type="EMBL" id="QNE20140.1"/>
    </source>
</evidence>
<keyword evidence="6 7" id="KW-0472">Membrane</keyword>
<dbReference type="PANTHER" id="PTHR23517">
    <property type="entry name" value="RESISTANCE PROTEIN MDTM, PUTATIVE-RELATED-RELATED"/>
    <property type="match status" value="1"/>
</dbReference>
<reference evidence="10" key="1">
    <citation type="submission" date="2019-09" db="EMBL/GenBank/DDBJ databases">
        <title>Antimicrobial potential of Antarctic Bacteria.</title>
        <authorList>
            <person name="Benaud N."/>
            <person name="Edwards R.J."/>
            <person name="Ferrari B.C."/>
        </authorList>
    </citation>
    <scope>NUCLEOTIDE SEQUENCE [LARGE SCALE GENOMIC DNA]</scope>
    <source>
        <strain evidence="10">SPB151</strain>
    </source>
</reference>
<feature type="transmembrane region" description="Helical" evidence="7">
    <location>
        <begin position="256"/>
        <end position="275"/>
    </location>
</feature>
<evidence type="ECO:0000256" key="6">
    <source>
        <dbReference type="ARBA" id="ARBA00023136"/>
    </source>
</evidence>
<feature type="transmembrane region" description="Helical" evidence="7">
    <location>
        <begin position="28"/>
        <end position="50"/>
    </location>
</feature>
<evidence type="ECO:0000256" key="7">
    <source>
        <dbReference type="SAM" id="Phobius"/>
    </source>
</evidence>
<dbReference type="PROSITE" id="PS50850">
    <property type="entry name" value="MFS"/>
    <property type="match status" value="1"/>
</dbReference>
<dbReference type="GO" id="GO:0005886">
    <property type="term" value="C:plasma membrane"/>
    <property type="evidence" value="ECO:0007669"/>
    <property type="project" value="UniProtKB-SubCell"/>
</dbReference>
<dbReference type="InterPro" id="IPR011701">
    <property type="entry name" value="MFS"/>
</dbReference>
<proteinExistence type="predicted"/>
<keyword evidence="4 7" id="KW-0812">Transmembrane</keyword>
<dbReference type="InterPro" id="IPR050171">
    <property type="entry name" value="MFS_Transporters"/>
</dbReference>